<dbReference type="InterPro" id="IPR036047">
    <property type="entry name" value="F-box-like_dom_sf"/>
</dbReference>
<sequence length="224" mass="26440">MPSPITSMLSLFKKKRERSALEQGLPYDCLFLILRQLDVEDLDQAMNVCVLWRRIIVRFYQPHKPYQGKLPIESAIASRNVQFIDRLLRHPKVTITADLMLQSMDMEDVRDELLKRYNGEWTHSFTNTVIHYAQRNSWTMGYKKAITCGDRQSVINAFVGVVNSHWTEHVDFFEECKFYKPSIKQSDVAFIVQHSKYNLFLHHQDLYRKIYNNMQSCDITISLV</sequence>
<gene>
    <name evidence="2" type="ORF">PROFUN_02652</name>
</gene>
<accession>A0A2P6NVC4</accession>
<keyword evidence="3" id="KW-1185">Reference proteome</keyword>
<dbReference type="InterPro" id="IPR001810">
    <property type="entry name" value="F-box_dom"/>
</dbReference>
<dbReference type="EMBL" id="MDYQ01000016">
    <property type="protein sequence ID" value="PRP87915.1"/>
    <property type="molecule type" value="Genomic_DNA"/>
</dbReference>
<dbReference type="InParanoid" id="A0A2P6NVC4"/>
<dbReference type="Gene3D" id="1.20.1280.50">
    <property type="match status" value="1"/>
</dbReference>
<evidence type="ECO:0000259" key="1">
    <source>
        <dbReference type="Pfam" id="PF12937"/>
    </source>
</evidence>
<comment type="caution">
    <text evidence="2">The sequence shown here is derived from an EMBL/GenBank/DDBJ whole genome shotgun (WGS) entry which is preliminary data.</text>
</comment>
<name>A0A2P6NVC4_9EUKA</name>
<dbReference type="Pfam" id="PF12937">
    <property type="entry name" value="F-box-like"/>
    <property type="match status" value="1"/>
</dbReference>
<proteinExistence type="predicted"/>
<dbReference type="Proteomes" id="UP000241769">
    <property type="component" value="Unassembled WGS sequence"/>
</dbReference>
<evidence type="ECO:0000313" key="3">
    <source>
        <dbReference type="Proteomes" id="UP000241769"/>
    </source>
</evidence>
<organism evidence="2 3">
    <name type="scientific">Planoprotostelium fungivorum</name>
    <dbReference type="NCBI Taxonomy" id="1890364"/>
    <lineage>
        <taxon>Eukaryota</taxon>
        <taxon>Amoebozoa</taxon>
        <taxon>Evosea</taxon>
        <taxon>Variosea</taxon>
        <taxon>Cavosteliida</taxon>
        <taxon>Cavosteliaceae</taxon>
        <taxon>Planoprotostelium</taxon>
    </lineage>
</organism>
<dbReference type="AlphaFoldDB" id="A0A2P6NVC4"/>
<protein>
    <recommendedName>
        <fullName evidence="1">F-box domain-containing protein</fullName>
    </recommendedName>
</protein>
<reference evidence="2 3" key="1">
    <citation type="journal article" date="2018" name="Genome Biol. Evol.">
        <title>Multiple Roots of Fruiting Body Formation in Amoebozoa.</title>
        <authorList>
            <person name="Hillmann F."/>
            <person name="Forbes G."/>
            <person name="Novohradska S."/>
            <person name="Ferling I."/>
            <person name="Riege K."/>
            <person name="Groth M."/>
            <person name="Westermann M."/>
            <person name="Marz M."/>
            <person name="Spaller T."/>
            <person name="Winckler T."/>
            <person name="Schaap P."/>
            <person name="Glockner G."/>
        </authorList>
    </citation>
    <scope>NUCLEOTIDE SEQUENCE [LARGE SCALE GENOMIC DNA]</scope>
    <source>
        <strain evidence="2 3">Jena</strain>
    </source>
</reference>
<feature type="domain" description="F-box" evidence="1">
    <location>
        <begin position="25"/>
        <end position="57"/>
    </location>
</feature>
<dbReference type="CDD" id="cd09917">
    <property type="entry name" value="F-box_SF"/>
    <property type="match status" value="1"/>
</dbReference>
<evidence type="ECO:0000313" key="2">
    <source>
        <dbReference type="EMBL" id="PRP87915.1"/>
    </source>
</evidence>
<dbReference type="SUPFAM" id="SSF81383">
    <property type="entry name" value="F-box domain"/>
    <property type="match status" value="1"/>
</dbReference>